<accession>A0AA40AKN9</accession>
<protein>
    <submittedName>
        <fullName evidence="1">Uncharacterized protein</fullName>
    </submittedName>
</protein>
<gene>
    <name evidence="1" type="ORF">B0T26DRAFT_710374</name>
</gene>
<proteinExistence type="predicted"/>
<evidence type="ECO:0000313" key="2">
    <source>
        <dbReference type="Proteomes" id="UP001172101"/>
    </source>
</evidence>
<comment type="caution">
    <text evidence="1">The sequence shown here is derived from an EMBL/GenBank/DDBJ whole genome shotgun (WGS) entry which is preliminary data.</text>
</comment>
<dbReference type="AlphaFoldDB" id="A0AA40AKN9"/>
<dbReference type="EMBL" id="JAUIRO010000004">
    <property type="protein sequence ID" value="KAK0717616.1"/>
    <property type="molecule type" value="Genomic_DNA"/>
</dbReference>
<sequence length="59" mass="6264">MASLGHLELIKATICSITGHENAREGQVKAVARLVFEQADTLLVPATSYSKSAVLYACS</sequence>
<dbReference type="GeneID" id="85325248"/>
<feature type="non-terminal residue" evidence="1">
    <location>
        <position position="59"/>
    </location>
</feature>
<dbReference type="Proteomes" id="UP001172101">
    <property type="component" value="Unassembled WGS sequence"/>
</dbReference>
<organism evidence="1 2">
    <name type="scientific">Lasiosphaeria miniovina</name>
    <dbReference type="NCBI Taxonomy" id="1954250"/>
    <lineage>
        <taxon>Eukaryota</taxon>
        <taxon>Fungi</taxon>
        <taxon>Dikarya</taxon>
        <taxon>Ascomycota</taxon>
        <taxon>Pezizomycotina</taxon>
        <taxon>Sordariomycetes</taxon>
        <taxon>Sordariomycetidae</taxon>
        <taxon>Sordariales</taxon>
        <taxon>Lasiosphaeriaceae</taxon>
        <taxon>Lasiosphaeria</taxon>
    </lineage>
</organism>
<evidence type="ECO:0000313" key="1">
    <source>
        <dbReference type="EMBL" id="KAK0717616.1"/>
    </source>
</evidence>
<keyword evidence="2" id="KW-1185">Reference proteome</keyword>
<dbReference type="RefSeq" id="XP_060296409.1">
    <property type="nucleotide sequence ID" value="XM_060441978.1"/>
</dbReference>
<name>A0AA40AKN9_9PEZI</name>
<reference evidence="1" key="1">
    <citation type="submission" date="2023-06" db="EMBL/GenBank/DDBJ databases">
        <title>Genome-scale phylogeny and comparative genomics of the fungal order Sordariales.</title>
        <authorList>
            <consortium name="Lawrence Berkeley National Laboratory"/>
            <person name="Hensen N."/>
            <person name="Bonometti L."/>
            <person name="Westerberg I."/>
            <person name="Brannstrom I.O."/>
            <person name="Guillou S."/>
            <person name="Cros-Aarteil S."/>
            <person name="Calhoun S."/>
            <person name="Haridas S."/>
            <person name="Kuo A."/>
            <person name="Mondo S."/>
            <person name="Pangilinan J."/>
            <person name="Riley R."/>
            <person name="LaButti K."/>
            <person name="Andreopoulos B."/>
            <person name="Lipzen A."/>
            <person name="Chen C."/>
            <person name="Yanf M."/>
            <person name="Daum C."/>
            <person name="Ng V."/>
            <person name="Clum A."/>
            <person name="Steindorff A."/>
            <person name="Ohm R."/>
            <person name="Martin F."/>
            <person name="Silar P."/>
            <person name="Natvig D."/>
            <person name="Lalanne C."/>
            <person name="Gautier V."/>
            <person name="Ament-velasquez S.L."/>
            <person name="Kruys A."/>
            <person name="Hutchinson M.I."/>
            <person name="Powell A.J."/>
            <person name="Barry K."/>
            <person name="Miller A.N."/>
            <person name="Grigoriev I.V."/>
            <person name="Debuchy R."/>
            <person name="Gladieux P."/>
            <person name="Thoren M.H."/>
            <person name="Johannesson H."/>
        </authorList>
    </citation>
    <scope>NUCLEOTIDE SEQUENCE</scope>
    <source>
        <strain evidence="1">SMH2392-1A</strain>
    </source>
</reference>